<keyword evidence="10" id="KW-0449">Lipoprotein</keyword>
<feature type="non-terminal residue" evidence="13">
    <location>
        <position position="1"/>
    </location>
</feature>
<feature type="domain" description="Picornavirus capsid VP1" evidence="12">
    <location>
        <begin position="40"/>
        <end position="248"/>
    </location>
</feature>
<proteinExistence type="predicted"/>
<evidence type="ECO:0000313" key="13">
    <source>
        <dbReference type="EMBL" id="AFK92921.1"/>
    </source>
</evidence>
<keyword evidence="7" id="KW-1161">Viral attachment to host cell</keyword>
<evidence type="ECO:0000256" key="2">
    <source>
        <dbReference type="ARBA" id="ARBA00004328"/>
    </source>
</evidence>
<keyword evidence="8" id="KW-0946">Virion</keyword>
<evidence type="ECO:0000256" key="8">
    <source>
        <dbReference type="ARBA" id="ARBA00022844"/>
    </source>
</evidence>
<evidence type="ECO:0000256" key="10">
    <source>
        <dbReference type="ARBA" id="ARBA00023288"/>
    </source>
</evidence>
<keyword evidence="9" id="KW-1035">Host cytoplasm</keyword>
<dbReference type="GO" id="GO:0044423">
    <property type="term" value="C:virion component"/>
    <property type="evidence" value="ECO:0007669"/>
    <property type="project" value="UniProtKB-KW"/>
</dbReference>
<feature type="non-terminal residue" evidence="13">
    <location>
        <position position="280"/>
    </location>
</feature>
<keyword evidence="6" id="KW-0519">Myristate</keyword>
<dbReference type="InterPro" id="IPR033703">
    <property type="entry name" value="Rhv-like"/>
</dbReference>
<reference evidence="13" key="1">
    <citation type="journal article" date="2012" name="Appl. Environ. Microbiol.">
        <title>Molecular identification and characterization of a new type of bovine enterovirus.</title>
        <authorList>
            <person name="Shaukat S."/>
            <person name="Angez M."/>
            <person name="Alam M.M."/>
            <person name="Sharif S."/>
            <person name="Khurshid A."/>
            <person name="Malik F."/>
            <person name="Rana M.S."/>
            <person name="Mahmood T."/>
            <person name="Zaidi S.S."/>
        </authorList>
    </citation>
    <scope>NUCLEOTIDE SEQUENCE</scope>
    <source>
        <strain evidence="13">PAK-NIH-21E5</strain>
    </source>
</reference>
<evidence type="ECO:0000256" key="7">
    <source>
        <dbReference type="ARBA" id="ARBA00022804"/>
    </source>
</evidence>
<organism evidence="13">
    <name type="scientific">enterovirus E4</name>
    <dbReference type="NCBI Taxonomy" id="2768764"/>
    <lineage>
        <taxon>Viruses</taxon>
        <taxon>Riboviria</taxon>
        <taxon>Orthornavirae</taxon>
        <taxon>Pisuviricota</taxon>
        <taxon>Pisoniviricetes</taxon>
        <taxon>Picornavirales</taxon>
        <taxon>Picornaviridae</taxon>
        <taxon>Ensavirinae</taxon>
        <taxon>Enterovirus</taxon>
        <taxon>Enterovirus eibovi</taxon>
        <taxon>Enterovirus E</taxon>
    </lineage>
</organism>
<protein>
    <recommendedName>
        <fullName evidence="3">Genome polyprotein</fullName>
    </recommendedName>
</protein>
<dbReference type="GO" id="GO:0019062">
    <property type="term" value="P:virion attachment to host cell"/>
    <property type="evidence" value="ECO:0007669"/>
    <property type="project" value="UniProtKB-KW"/>
</dbReference>
<evidence type="ECO:0000256" key="3">
    <source>
        <dbReference type="ARBA" id="ARBA00020107"/>
    </source>
</evidence>
<dbReference type="Pfam" id="PF22663">
    <property type="entry name" value="Rhv_5"/>
    <property type="match status" value="1"/>
</dbReference>
<sequence length="280" mass="31262">NDPGQMLKNVIDKQVAGALVAGTTASTHSIATDSTPALQAAETGATSNAQDESMIETRTIIPTHGIHETSVESFFGRAALVGMPRLEVGSQVTSWRIDFREFVQLRAKMSWFTYMRFDVEFTIVATTAGSAGGVDQNNRFQVMYVPPGAPQPADQDSYQWQSGCNPSVIADTEGPPVQFSVPFMSTANAYSNTYDGYARFMDTNPDRYGLLPSNFLGLMYFRCLEDTHTAMRFRIYAKIKHTRCWIPRAPRQAPYVKRYNLVFREGENRICTNRASLTSY</sequence>
<keyword evidence="11" id="KW-1160">Virus entry into host cell</keyword>
<keyword evidence="5" id="KW-0167">Capsid protein</keyword>
<evidence type="ECO:0000259" key="12">
    <source>
        <dbReference type="Pfam" id="PF22663"/>
    </source>
</evidence>
<evidence type="ECO:0000256" key="9">
    <source>
        <dbReference type="ARBA" id="ARBA00023200"/>
    </source>
</evidence>
<evidence type="ECO:0000256" key="1">
    <source>
        <dbReference type="ARBA" id="ARBA00004192"/>
    </source>
</evidence>
<dbReference type="GO" id="GO:0043657">
    <property type="term" value="C:host cell"/>
    <property type="evidence" value="ECO:0007669"/>
    <property type="project" value="UniProtKB-SubCell"/>
</dbReference>
<dbReference type="SUPFAM" id="SSF88633">
    <property type="entry name" value="Positive stranded ssRNA viruses"/>
    <property type="match status" value="1"/>
</dbReference>
<keyword evidence="4" id="KW-0945">Host-virus interaction</keyword>
<name>I3W8N8_9ENTO</name>
<dbReference type="InterPro" id="IPR059138">
    <property type="entry name" value="Pico_VP1"/>
</dbReference>
<dbReference type="InterPro" id="IPR029053">
    <property type="entry name" value="Viral_coat"/>
</dbReference>
<keyword evidence="5" id="KW-1143">T=pseudo3 icosahedral capsid protein</keyword>
<evidence type="ECO:0000256" key="6">
    <source>
        <dbReference type="ARBA" id="ARBA00022707"/>
    </source>
</evidence>
<dbReference type="CDD" id="cd00205">
    <property type="entry name" value="rhv_like"/>
    <property type="match status" value="1"/>
</dbReference>
<accession>I3W8N8</accession>
<evidence type="ECO:0000256" key="5">
    <source>
        <dbReference type="ARBA" id="ARBA00022706"/>
    </source>
</evidence>
<dbReference type="EMBL" id="JQ690741">
    <property type="protein sequence ID" value="AFK92921.1"/>
    <property type="molecule type" value="Genomic_RNA"/>
</dbReference>
<dbReference type="GO" id="GO:0046718">
    <property type="term" value="P:symbiont entry into host cell"/>
    <property type="evidence" value="ECO:0007669"/>
    <property type="project" value="UniProtKB-KW"/>
</dbReference>
<evidence type="ECO:0000256" key="11">
    <source>
        <dbReference type="ARBA" id="ARBA00023296"/>
    </source>
</evidence>
<comment type="subcellular location">
    <subcellularLocation>
        <location evidence="1">Host cytoplasm</location>
    </subcellularLocation>
    <subcellularLocation>
        <location evidence="2">Virion</location>
    </subcellularLocation>
</comment>
<dbReference type="Gene3D" id="2.60.120.20">
    <property type="match status" value="1"/>
</dbReference>
<evidence type="ECO:0000256" key="4">
    <source>
        <dbReference type="ARBA" id="ARBA00022581"/>
    </source>
</evidence>